<dbReference type="InterPro" id="IPR050679">
    <property type="entry name" value="Bact_HTH_transcr_reg"/>
</dbReference>
<name>A0ABZ0PC26_9PROT</name>
<dbReference type="PROSITE" id="PS50949">
    <property type="entry name" value="HTH_GNTR"/>
    <property type="match status" value="1"/>
</dbReference>
<evidence type="ECO:0000256" key="1">
    <source>
        <dbReference type="ARBA" id="ARBA00023015"/>
    </source>
</evidence>
<dbReference type="PRINTS" id="PR00035">
    <property type="entry name" value="HTHGNTR"/>
</dbReference>
<dbReference type="PANTHER" id="PTHR44846:SF1">
    <property type="entry name" value="MANNOSYL-D-GLYCERATE TRANSPORT_METABOLISM SYSTEM REPRESSOR MNGR-RELATED"/>
    <property type="match status" value="1"/>
</dbReference>
<accession>A0ABZ0PC26</accession>
<evidence type="ECO:0000313" key="6">
    <source>
        <dbReference type="Proteomes" id="UP001305521"/>
    </source>
</evidence>
<dbReference type="PANTHER" id="PTHR44846">
    <property type="entry name" value="MANNOSYL-D-GLYCERATE TRANSPORT/METABOLISM SYSTEM REPRESSOR MNGR-RELATED"/>
    <property type="match status" value="1"/>
</dbReference>
<proteinExistence type="predicted"/>
<dbReference type="EMBL" id="CP137852">
    <property type="protein sequence ID" value="WPB83169.1"/>
    <property type="molecule type" value="Genomic_DNA"/>
</dbReference>
<dbReference type="CDD" id="cd07377">
    <property type="entry name" value="WHTH_GntR"/>
    <property type="match status" value="1"/>
</dbReference>
<dbReference type="InterPro" id="IPR011663">
    <property type="entry name" value="UTRA"/>
</dbReference>
<keyword evidence="1" id="KW-0805">Transcription regulation</keyword>
<dbReference type="Pfam" id="PF00392">
    <property type="entry name" value="GntR"/>
    <property type="match status" value="1"/>
</dbReference>
<dbReference type="InterPro" id="IPR036388">
    <property type="entry name" value="WH-like_DNA-bd_sf"/>
</dbReference>
<organism evidence="5 6">
    <name type="scientific">Sediminicoccus rosea</name>
    <dbReference type="NCBI Taxonomy" id="1225128"/>
    <lineage>
        <taxon>Bacteria</taxon>
        <taxon>Pseudomonadati</taxon>
        <taxon>Pseudomonadota</taxon>
        <taxon>Alphaproteobacteria</taxon>
        <taxon>Acetobacterales</taxon>
        <taxon>Roseomonadaceae</taxon>
        <taxon>Sediminicoccus</taxon>
    </lineage>
</organism>
<keyword evidence="6" id="KW-1185">Reference proteome</keyword>
<feature type="domain" description="HTH gntR-type" evidence="4">
    <location>
        <begin position="14"/>
        <end position="82"/>
    </location>
</feature>
<dbReference type="Gene3D" id="1.10.10.10">
    <property type="entry name" value="Winged helix-like DNA-binding domain superfamily/Winged helix DNA-binding domain"/>
    <property type="match status" value="1"/>
</dbReference>
<dbReference type="InterPro" id="IPR028978">
    <property type="entry name" value="Chorismate_lyase_/UTRA_dom_sf"/>
</dbReference>
<dbReference type="InterPro" id="IPR036390">
    <property type="entry name" value="WH_DNA-bd_sf"/>
</dbReference>
<evidence type="ECO:0000313" key="5">
    <source>
        <dbReference type="EMBL" id="WPB83169.1"/>
    </source>
</evidence>
<protein>
    <submittedName>
        <fullName evidence="5">Phosphonate metabolism transcriptional regulator PhnF</fullName>
    </submittedName>
</protein>
<dbReference type="Pfam" id="PF07702">
    <property type="entry name" value="UTRA"/>
    <property type="match status" value="1"/>
</dbReference>
<gene>
    <name evidence="5" type="primary">phnF</name>
    <name evidence="5" type="ORF">R9Z33_13745</name>
</gene>
<dbReference type="SUPFAM" id="SSF46785">
    <property type="entry name" value="Winged helix' DNA-binding domain"/>
    <property type="match status" value="1"/>
</dbReference>
<dbReference type="InterPro" id="IPR012702">
    <property type="entry name" value="CP_lyase_PhnF"/>
</dbReference>
<dbReference type="RefSeq" id="WP_318647145.1">
    <property type="nucleotide sequence ID" value="NZ_CP137852.1"/>
</dbReference>
<dbReference type="SMART" id="SM00345">
    <property type="entry name" value="HTH_GNTR"/>
    <property type="match status" value="1"/>
</dbReference>
<evidence type="ECO:0000256" key="3">
    <source>
        <dbReference type="ARBA" id="ARBA00023163"/>
    </source>
</evidence>
<dbReference type="Proteomes" id="UP001305521">
    <property type="component" value="Chromosome"/>
</dbReference>
<sequence length="245" mass="27087">MTFASPALDRGAGIALWRQIGAAIEAAIREGQHAPGQRLPTEAELSKAFRVNRHTIRRAMEELETRGIVRVEQGRGSFVAEDVLDYPLNARTRFSEIIRAQNREPAGRVLRLAEIPAEPRVAEMLEIRRGRLVILAERLAMADGRPVALGAHHFPAHRFPDIMTRLQENPSISHALAACGVPDFRRRITRITARMPTAEEAEVLQQSRSRPVLVAEAVNVDGSGKPVDATVTRYAAGRTQMVVES</sequence>
<dbReference type="InterPro" id="IPR000524">
    <property type="entry name" value="Tscrpt_reg_HTH_GntR"/>
</dbReference>
<dbReference type="SUPFAM" id="SSF64288">
    <property type="entry name" value="Chorismate lyase-like"/>
    <property type="match status" value="1"/>
</dbReference>
<dbReference type="Gene3D" id="3.40.1410.10">
    <property type="entry name" value="Chorismate lyase-like"/>
    <property type="match status" value="1"/>
</dbReference>
<dbReference type="SMART" id="SM00866">
    <property type="entry name" value="UTRA"/>
    <property type="match status" value="1"/>
</dbReference>
<evidence type="ECO:0000259" key="4">
    <source>
        <dbReference type="PROSITE" id="PS50949"/>
    </source>
</evidence>
<keyword evidence="2" id="KW-0238">DNA-binding</keyword>
<dbReference type="NCBIfam" id="TIGR02325">
    <property type="entry name" value="C_P_lyase_phnF"/>
    <property type="match status" value="1"/>
</dbReference>
<evidence type="ECO:0000256" key="2">
    <source>
        <dbReference type="ARBA" id="ARBA00023125"/>
    </source>
</evidence>
<keyword evidence="3" id="KW-0804">Transcription</keyword>
<reference evidence="5 6" key="1">
    <citation type="submission" date="2023-11" db="EMBL/GenBank/DDBJ databases">
        <title>Arctic aerobic anoxygenic photoheterotroph Sediminicoccus rosea KRV36 adapts its photosynthesis to long days of polar summer.</title>
        <authorList>
            <person name="Tomasch J."/>
            <person name="Kopejtka K."/>
            <person name="Bily T."/>
            <person name="Gardiner A.T."/>
            <person name="Gardian Z."/>
            <person name="Shivaramu S."/>
            <person name="Koblizek M."/>
            <person name="Engelhardt F."/>
            <person name="Kaftan D."/>
        </authorList>
    </citation>
    <scope>NUCLEOTIDE SEQUENCE [LARGE SCALE GENOMIC DNA]</scope>
    <source>
        <strain evidence="5 6">R-30</strain>
    </source>
</reference>